<name>A0A4R8N2N1_LEPME</name>
<proteinExistence type="predicted"/>
<dbReference type="STRING" id="1193051.LEP1GSC017_1413"/>
<dbReference type="OrthoDB" id="330101at2"/>
<dbReference type="GeneID" id="79827877"/>
<comment type="caution">
    <text evidence="1">The sequence shown here is derived from an EMBL/GenBank/DDBJ whole genome shotgun (WGS) entry which is preliminary data.</text>
</comment>
<protein>
    <submittedName>
        <fullName evidence="1">Uncharacterized protein DUF3703</fullName>
    </submittedName>
</protein>
<evidence type="ECO:0000313" key="1">
    <source>
        <dbReference type="EMBL" id="TDY73555.1"/>
    </source>
</evidence>
<sequence>MTINLKMPNDFKVAYKIELQKYKDSLAQNNDSLAWHHLERAHIIGQYHPMSHTGVHFRMFVFGIRKFDLNEILGQFVRMSFGWIGSMFNRIPVGNTGSASVPIFAPMPIPDDLKPLLWNADVDAKGLSGFKSK</sequence>
<dbReference type="Pfam" id="PF12487">
    <property type="entry name" value="DUF3703"/>
    <property type="match status" value="1"/>
</dbReference>
<dbReference type="InterPro" id="IPR022172">
    <property type="entry name" value="DUF3703"/>
</dbReference>
<evidence type="ECO:0000313" key="2">
    <source>
        <dbReference type="Proteomes" id="UP000294684"/>
    </source>
</evidence>
<reference evidence="1 2" key="1">
    <citation type="submission" date="2019-03" db="EMBL/GenBank/DDBJ databases">
        <title>Genomic Encyclopedia of Archaeal and Bacterial Type Strains, Phase II (KMG-II): from individual species to whole genera.</title>
        <authorList>
            <person name="Goeker M."/>
        </authorList>
    </citation>
    <scope>NUCLEOTIDE SEQUENCE [LARGE SCALE GENOMIC DNA]</scope>
    <source>
        <strain evidence="1 2">DSM 21537</strain>
    </source>
</reference>
<keyword evidence="2" id="KW-1185">Reference proteome</keyword>
<dbReference type="AlphaFoldDB" id="A0A4R8N2N1"/>
<dbReference type="Proteomes" id="UP000294684">
    <property type="component" value="Unassembled WGS sequence"/>
</dbReference>
<organism evidence="1 2">
    <name type="scientific">Leptospira meyeri</name>
    <dbReference type="NCBI Taxonomy" id="29508"/>
    <lineage>
        <taxon>Bacteria</taxon>
        <taxon>Pseudomonadati</taxon>
        <taxon>Spirochaetota</taxon>
        <taxon>Spirochaetia</taxon>
        <taxon>Leptospirales</taxon>
        <taxon>Leptospiraceae</taxon>
        <taxon>Leptospira</taxon>
    </lineage>
</organism>
<accession>A0A4R8N2N1</accession>
<dbReference type="EMBL" id="SORO01000001">
    <property type="protein sequence ID" value="TDY73555.1"/>
    <property type="molecule type" value="Genomic_DNA"/>
</dbReference>
<dbReference type="RefSeq" id="WP_004787477.1">
    <property type="nucleotide sequence ID" value="NZ_RQGE01000006.1"/>
</dbReference>
<gene>
    <name evidence="1" type="ORF">CLV96_2590</name>
</gene>